<feature type="domain" description="BFN" evidence="1">
    <location>
        <begin position="34"/>
        <end position="166"/>
    </location>
</feature>
<dbReference type="InterPro" id="IPR003729">
    <property type="entry name" value="Bi_nuclease_dom"/>
</dbReference>
<dbReference type="SUPFAM" id="SSF103256">
    <property type="entry name" value="Hypothetical protein TM0160"/>
    <property type="match status" value="1"/>
</dbReference>
<protein>
    <recommendedName>
        <fullName evidence="1">BFN domain-containing protein</fullName>
    </recommendedName>
</protein>
<keyword evidence="3" id="KW-1185">Reference proteome</keyword>
<dbReference type="Proteomes" id="UP000230000">
    <property type="component" value="Unassembled WGS sequence"/>
</dbReference>
<dbReference type="Gene3D" id="3.10.690.10">
    <property type="entry name" value="Bifunctional nuclease domain"/>
    <property type="match status" value="1"/>
</dbReference>
<reference evidence="2 3" key="1">
    <citation type="submission" date="2017-11" db="EMBL/GenBank/DDBJ databases">
        <title>Genomic Encyclopedia of Archaeal and Bacterial Type Strains, Phase II (KMG-II): From Individual Species to Whole Genera.</title>
        <authorList>
            <person name="Goeker M."/>
        </authorList>
    </citation>
    <scope>NUCLEOTIDE SEQUENCE [LARGE SCALE GENOMIC DNA]</scope>
    <source>
        <strain evidence="2 3">DSM 27268</strain>
    </source>
</reference>
<dbReference type="PANTHER" id="PTHR15160">
    <property type="entry name" value="VON HIPPEL-LINDAU PROTEIN"/>
    <property type="match status" value="1"/>
</dbReference>
<dbReference type="InterPro" id="IPR036104">
    <property type="entry name" value="BFN_sf"/>
</dbReference>
<evidence type="ECO:0000313" key="2">
    <source>
        <dbReference type="EMBL" id="PJJ75761.1"/>
    </source>
</evidence>
<dbReference type="PANTHER" id="PTHR15160:SF1">
    <property type="entry name" value="VON HIPPEL-LINDAU DISEASE TUMOR SUPPRESSOR"/>
    <property type="match status" value="1"/>
</dbReference>
<proteinExistence type="predicted"/>
<comment type="caution">
    <text evidence="2">The sequence shown here is derived from an EMBL/GenBank/DDBJ whole genome shotgun (WGS) entry which is preliminary data.</text>
</comment>
<dbReference type="AlphaFoldDB" id="A0A2M9CV13"/>
<sequence length="235" mass="26931">MLFLHNRQLCIAYSSASRQAFIRGGVSYWLYMEKIELEILAISQNIVQQPTHAIVLGEVNGLRRLPILIGQHEAQSIAAVLEGMRPSRPLTHDLIKNMFHAFGVELQEVIISDLIEGVFYAKLICQHGDETIEIDSRTSDAIALAVRFGCPIYTYEKVLDAAGILLEDPQERKLKKSFLVEEKLEQKKEKSLTEEELRNLSIDQLQKLLEEVLEREDYTQAIAIRDEINRRKKKS</sequence>
<accession>A0A2M9CV13</accession>
<evidence type="ECO:0000313" key="3">
    <source>
        <dbReference type="Proteomes" id="UP000230000"/>
    </source>
</evidence>
<organism evidence="2 3">
    <name type="scientific">Thermoflavifilum aggregans</name>
    <dbReference type="NCBI Taxonomy" id="454188"/>
    <lineage>
        <taxon>Bacteria</taxon>
        <taxon>Pseudomonadati</taxon>
        <taxon>Bacteroidota</taxon>
        <taxon>Chitinophagia</taxon>
        <taxon>Chitinophagales</taxon>
        <taxon>Chitinophagaceae</taxon>
        <taxon>Thermoflavifilum</taxon>
    </lineage>
</organism>
<dbReference type="EMBL" id="PGFG01000001">
    <property type="protein sequence ID" value="PJJ75761.1"/>
    <property type="molecule type" value="Genomic_DNA"/>
</dbReference>
<dbReference type="PROSITE" id="PS51658">
    <property type="entry name" value="BFN"/>
    <property type="match status" value="1"/>
</dbReference>
<name>A0A2M9CV13_9BACT</name>
<dbReference type="Pfam" id="PF02577">
    <property type="entry name" value="BFN_dom"/>
    <property type="match status" value="1"/>
</dbReference>
<dbReference type="GO" id="GO:0004518">
    <property type="term" value="F:nuclease activity"/>
    <property type="evidence" value="ECO:0007669"/>
    <property type="project" value="InterPro"/>
</dbReference>
<gene>
    <name evidence="2" type="ORF">BXY57_1348</name>
</gene>
<evidence type="ECO:0000259" key="1">
    <source>
        <dbReference type="PROSITE" id="PS51658"/>
    </source>
</evidence>